<dbReference type="SMART" id="SM00490">
    <property type="entry name" value="HELICc"/>
    <property type="match status" value="1"/>
</dbReference>
<dbReference type="PROSITE" id="PS51192">
    <property type="entry name" value="HELICASE_ATP_BIND_1"/>
    <property type="match status" value="1"/>
</dbReference>
<dbReference type="GO" id="GO:0016787">
    <property type="term" value="F:hydrolase activity"/>
    <property type="evidence" value="ECO:0007669"/>
    <property type="project" value="UniProtKB-KW"/>
</dbReference>
<comment type="caution">
    <text evidence="4">The sequence shown here is derived from an EMBL/GenBank/DDBJ whole genome shotgun (WGS) entry which is preliminary data.</text>
</comment>
<dbReference type="AlphaFoldDB" id="A0A098S512"/>
<dbReference type="CDD" id="cd18793">
    <property type="entry name" value="SF2_C_SNF"/>
    <property type="match status" value="1"/>
</dbReference>
<dbReference type="STRING" id="1524460.IX84_16380"/>
<protein>
    <submittedName>
        <fullName evidence="4">Helicase SNF2</fullName>
    </submittedName>
</protein>
<dbReference type="GO" id="GO:0005524">
    <property type="term" value="F:ATP binding"/>
    <property type="evidence" value="ECO:0007669"/>
    <property type="project" value="InterPro"/>
</dbReference>
<reference evidence="4 5" key="1">
    <citation type="journal article" date="2014" name="Int. J. Syst. Evol. Microbiol.">
        <title>Phaeodactylibacter xiamenensis gen. nov., sp. nov., a member of the family Saprospiraceae isolated from the marine alga Phaeodactylum tricornutum.</title>
        <authorList>
            <person name="Chen Z.Jr."/>
            <person name="Lei X."/>
            <person name="Lai Q."/>
            <person name="Li Y."/>
            <person name="Zhang B."/>
            <person name="Zhang J."/>
            <person name="Zhang H."/>
            <person name="Yang L."/>
            <person name="Zheng W."/>
            <person name="Tian Y."/>
            <person name="Yu Z."/>
            <person name="Xu H.Jr."/>
            <person name="Zheng T."/>
        </authorList>
    </citation>
    <scope>NUCLEOTIDE SEQUENCE [LARGE SCALE GENOMIC DNA]</scope>
    <source>
        <strain evidence="4 5">KD52</strain>
    </source>
</reference>
<dbReference type="InterPro" id="IPR027417">
    <property type="entry name" value="P-loop_NTPase"/>
</dbReference>
<dbReference type="InterPro" id="IPR038718">
    <property type="entry name" value="SNF2-like_sf"/>
</dbReference>
<keyword evidence="4" id="KW-0547">Nucleotide-binding</keyword>
<dbReference type="InterPro" id="IPR049730">
    <property type="entry name" value="SNF2/RAD54-like_C"/>
</dbReference>
<feature type="domain" description="Helicase ATP-binding" evidence="2">
    <location>
        <begin position="510"/>
        <end position="700"/>
    </location>
</feature>
<gene>
    <name evidence="4" type="ORF">IX84_16380</name>
</gene>
<accession>A0A098S512</accession>
<evidence type="ECO:0000313" key="5">
    <source>
        <dbReference type="Proteomes" id="UP000029736"/>
    </source>
</evidence>
<dbReference type="OrthoDB" id="9760715at2"/>
<keyword evidence="1" id="KW-0378">Hydrolase</keyword>
<dbReference type="EMBL" id="JPOS01000038">
    <property type="protein sequence ID" value="KGE87225.1"/>
    <property type="molecule type" value="Genomic_DNA"/>
</dbReference>
<dbReference type="InterPro" id="IPR014001">
    <property type="entry name" value="Helicase_ATP-bd"/>
</dbReference>
<feature type="domain" description="Helicase C-terminal" evidence="3">
    <location>
        <begin position="824"/>
        <end position="982"/>
    </location>
</feature>
<dbReference type="Pfam" id="PF00271">
    <property type="entry name" value="Helicase_C"/>
    <property type="match status" value="1"/>
</dbReference>
<keyword evidence="5" id="KW-1185">Reference proteome</keyword>
<evidence type="ECO:0000256" key="1">
    <source>
        <dbReference type="ARBA" id="ARBA00022801"/>
    </source>
</evidence>
<organism evidence="4 5">
    <name type="scientific">Phaeodactylibacter xiamenensis</name>
    <dbReference type="NCBI Taxonomy" id="1524460"/>
    <lineage>
        <taxon>Bacteria</taxon>
        <taxon>Pseudomonadati</taxon>
        <taxon>Bacteroidota</taxon>
        <taxon>Saprospiria</taxon>
        <taxon>Saprospirales</taxon>
        <taxon>Haliscomenobacteraceae</taxon>
        <taxon>Phaeodactylibacter</taxon>
    </lineage>
</organism>
<dbReference type="InterPro" id="IPR000330">
    <property type="entry name" value="SNF2_N"/>
</dbReference>
<dbReference type="InterPro" id="IPR001650">
    <property type="entry name" value="Helicase_C-like"/>
</dbReference>
<evidence type="ECO:0000259" key="2">
    <source>
        <dbReference type="PROSITE" id="PS51192"/>
    </source>
</evidence>
<dbReference type="GO" id="GO:0004386">
    <property type="term" value="F:helicase activity"/>
    <property type="evidence" value="ECO:0007669"/>
    <property type="project" value="UniProtKB-KW"/>
</dbReference>
<evidence type="ECO:0000313" key="4">
    <source>
        <dbReference type="EMBL" id="KGE87225.1"/>
    </source>
</evidence>
<sequence length="986" mass="113755">MQLFKTDTQRATHHVVYDIYHFAEKLYLPTAYIVSEDQEGYLAHIKQKALKETIGSFELELTPTRDRLFDLIEQLQPKLLAEKFRPNKRSKPTLETLLADRDLAGPIYKYVHTRLAELLERANAEGLPVTWQVERTVLAKDFVIETGLEPLEPQLFFKREEAGVHYRLQLADRDGAWAIGSRDVVPITNHPAWLFVDYKLYRAPAINGNMVLPFQKKEEVHIPRKAVKTYFQKFILKVAAKSEIEAEGFEVQQHEELQACILEPVQDLFSGQWVLSVQMAYPGSTFTWSDPKDKRTSLEFDEGDEVRILQALRQREAEAVFVEKLKKQGLEVNAHQHFVLTEAHEDRYALLEWISANRATLEAEGFTLKLPSAEGKALYLHPPKVELIADQDNDWFDLKGQVTVGAHTFPFMKLAKYIRDGIRLFPLPDGQFFLIPQEWMARYKGLFQFGKKDKDQMRLAKSHFTLLQEIGISAGDEVAEERQLAVDFIPSNQLKASLRPYQLEGARWLVGLYESQLGGCLADDMGLGKTLQTITVLLHAKSQRAQRQQEAKTQGNTDTGAQLGLFAAPDDHDTLKPLQSLVILPASLVFNWEAEIKKFAPTLQVYRHTGQKRYKDIRLLSRFDVILTTYQTALRDVEVLKQMEFEYIVLDESQYIKNKDSKVFKAINQLEGLHKLSLSGTPIENSLSDLWAQMQFINPNLLGSFNFFKKEFIRPIERMHDEDKKNQLRRLVQPYLLRRTKEEVAKDLPPLSTQVFYCEMTAEQKRLYEREKSAARNYLLENYDADNPRFRFKVLQSLTKMRQIANHPKMAVEAYAKGSGKFEDVLEHWETIQKGGHKVLIFSSFVQHLELYRQEFEGHQQPYAWLTGSQSSKERERAIQSFMEKPEVQPFLISIKSGGTGLNLTAADYVFILDPWWNPTTEQQAIARAHRIGQDKHVIAIKFITKDTIEEKILRLQEKKSKLAEDIIGDVEKAKFSKGDIEYLFG</sequence>
<dbReference type="PANTHER" id="PTHR10799">
    <property type="entry name" value="SNF2/RAD54 HELICASE FAMILY"/>
    <property type="match status" value="1"/>
</dbReference>
<evidence type="ECO:0000259" key="3">
    <source>
        <dbReference type="PROSITE" id="PS51194"/>
    </source>
</evidence>
<name>A0A098S512_9BACT</name>
<dbReference type="PROSITE" id="PS51194">
    <property type="entry name" value="HELICASE_CTER"/>
    <property type="match status" value="1"/>
</dbReference>
<keyword evidence="4" id="KW-0067">ATP-binding</keyword>
<dbReference type="RefSeq" id="WP_044222751.1">
    <property type="nucleotide sequence ID" value="NZ_JBKAGJ010000021.1"/>
</dbReference>
<proteinExistence type="predicted"/>
<dbReference type="Gene3D" id="3.40.50.300">
    <property type="entry name" value="P-loop containing nucleotide triphosphate hydrolases"/>
    <property type="match status" value="1"/>
</dbReference>
<dbReference type="SMART" id="SM00487">
    <property type="entry name" value="DEXDc"/>
    <property type="match status" value="1"/>
</dbReference>
<dbReference type="SUPFAM" id="SSF52540">
    <property type="entry name" value="P-loop containing nucleoside triphosphate hydrolases"/>
    <property type="match status" value="2"/>
</dbReference>
<dbReference type="Pfam" id="PF00176">
    <property type="entry name" value="SNF2-rel_dom"/>
    <property type="match status" value="1"/>
</dbReference>
<keyword evidence="4" id="KW-0347">Helicase</keyword>
<dbReference type="Gene3D" id="3.40.50.10810">
    <property type="entry name" value="Tandem AAA-ATPase domain"/>
    <property type="match status" value="1"/>
</dbReference>
<dbReference type="Proteomes" id="UP000029736">
    <property type="component" value="Unassembled WGS sequence"/>
</dbReference>